<reference evidence="1 2" key="1">
    <citation type="journal article" date="2015" name="Nature">
        <title>rRNA introns, odd ribosomes, and small enigmatic genomes across a large radiation of phyla.</title>
        <authorList>
            <person name="Brown C.T."/>
            <person name="Hug L.A."/>
            <person name="Thomas B.C."/>
            <person name="Sharon I."/>
            <person name="Castelle C.J."/>
            <person name="Singh A."/>
            <person name="Wilkins M.J."/>
            <person name="Williams K.H."/>
            <person name="Banfield J.F."/>
        </authorList>
    </citation>
    <scope>NUCLEOTIDE SEQUENCE [LARGE SCALE GENOMIC DNA]</scope>
</reference>
<evidence type="ECO:0000313" key="1">
    <source>
        <dbReference type="EMBL" id="KKW18516.1"/>
    </source>
</evidence>
<evidence type="ECO:0000313" key="2">
    <source>
        <dbReference type="Proteomes" id="UP000034201"/>
    </source>
</evidence>
<name>A0A0G1WIB8_9BACT</name>
<proteinExistence type="predicted"/>
<dbReference type="PATRIC" id="fig|1618608.3.peg.924"/>
<sequence length="1039" mass="103745">MGIGTTSPAQLLSVAGSGYLTGGLGVGRATTTSGVIETTGVINVQGAGTSSFTNGIALANGCFLMPTGVCAGGIGGGSPVNSGTANRLAYYSGASTIDSANFLTVDPTNLRLGLGTTTPATTLSVAGNTYLDSNVITYSSSTASTLTFSYQKSATSTIPQLVNAWSIGTTTAVGNPPILSIDGANGRVGIGTAKPSTNLHILSTGDAGILLQADEGNTGGEDENPYIVFQQDGGSSLTGGAVIGMVGNAGVGPNAETVAGALDGALYLGTRGSTVELQFAVNNAVAMTIINDGLVGIGTTSPWALLSVNPNNIGSGPSFVVGSSTQTNFIITNTGVVGIGTSTPTPLVGLAIGTSTYITGGLGVGRATTTAGVIETTGVINVQGAGTSSFTNGIALANGCFFMPSGLCAGSAGSGGAVNTGTANRLAYYSGIGTIDSANFLTVDATNLRLGIATATPATTFSVAGNTYLDSNVITYSSSTASTLTFSYQKSATSTIPQLVNAFSIGTTTAVGNPPILSIDGLNGRVGIGTAGPTATLHVNGEIKGDKLTFGYGANEINEWFTDSDSAQIYVNYRGYNNGTTRFRDLGVYDGKNNKIFFVDGSEGEVEITGNLGVATTSPATRLSVAGNTYLDSNVITFASSSAASLTLAFQKSATSTIPALVNAWSIGTTTAVGNPPILSIDGANGRVGIGTTSPTYPLDVASSGSTGLRVTTSGPVSSTLTGNNLTLNGSQIVASGGTLTINSSSADIALNPGGVEKMRILSTGLVGIGSTTPGAKLSINAASNALGFYLAGYANNTADMFRISTSTASATTTAFIIDANGKVGIGTSSPSQQLSIVGNTYLTGGLGVGRATTTTGVIETTGVINVQGAGTSSFTNGIALANGCFLMPTGFCAGSIGGGSPVNSGTANRLAYYSSATAIDSANFLTVDATNLRLGIGTTSPATTFSVAGNTYLDSNLITYSSSTASTLTFSYQKSATSTIPQLVNAWSIGTTTDVGQAPIFSIDGENGRIGIWKAKPTGTLELGSGQFGKLRQQEHWS</sequence>
<organism evidence="1 2">
    <name type="scientific">Candidatus Adlerbacteria bacterium GW2011_GWC1_50_9</name>
    <dbReference type="NCBI Taxonomy" id="1618608"/>
    <lineage>
        <taxon>Bacteria</taxon>
        <taxon>Candidatus Adleribacteriota</taxon>
    </lineage>
</organism>
<protein>
    <submittedName>
        <fullName evidence="1">Uncharacterized protein</fullName>
    </submittedName>
</protein>
<comment type="caution">
    <text evidence="1">The sequence shown here is derived from an EMBL/GenBank/DDBJ whole genome shotgun (WGS) entry which is preliminary data.</text>
</comment>
<dbReference type="Proteomes" id="UP000034201">
    <property type="component" value="Unassembled WGS sequence"/>
</dbReference>
<gene>
    <name evidence="1" type="ORF">UY61_C0081G0002</name>
</gene>
<accession>A0A0G1WIB8</accession>
<dbReference type="EMBL" id="LCQQ01000081">
    <property type="protein sequence ID" value="KKW18516.1"/>
    <property type="molecule type" value="Genomic_DNA"/>
</dbReference>
<dbReference type="AlphaFoldDB" id="A0A0G1WIB8"/>